<dbReference type="AlphaFoldDB" id="C7R5D0"/>
<keyword evidence="1" id="KW-0812">Transmembrane</keyword>
<feature type="transmembrane region" description="Helical" evidence="1">
    <location>
        <begin position="226"/>
        <end position="244"/>
    </location>
</feature>
<dbReference type="OrthoDB" id="3268968at2"/>
<dbReference type="HOGENOM" id="CLU_655428_0_0_11"/>
<keyword evidence="3" id="KW-1185">Reference proteome</keyword>
<feature type="transmembrane region" description="Helical" evidence="1">
    <location>
        <begin position="158"/>
        <end position="180"/>
    </location>
</feature>
<keyword evidence="1" id="KW-0472">Membrane</keyword>
<dbReference type="KEGG" id="jde:Jden_0133"/>
<evidence type="ECO:0000313" key="3">
    <source>
        <dbReference type="Proteomes" id="UP000000628"/>
    </source>
</evidence>
<feature type="transmembrane region" description="Helical" evidence="1">
    <location>
        <begin position="131"/>
        <end position="151"/>
    </location>
</feature>
<dbReference type="RefSeq" id="WP_012805913.1">
    <property type="nucleotide sequence ID" value="NC_013174.1"/>
</dbReference>
<reference evidence="2 3" key="1">
    <citation type="journal article" date="2009" name="Stand. Genomic Sci.">
        <title>Complete genome sequence of Jonesia denitrificans type strain (Prevot 55134).</title>
        <authorList>
            <person name="Pukall R."/>
            <person name="Gehrich-Schroter G."/>
            <person name="Lapidus A."/>
            <person name="Nolan M."/>
            <person name="Glavina Del Rio T."/>
            <person name="Lucas S."/>
            <person name="Chen F."/>
            <person name="Tice H."/>
            <person name="Pitluck S."/>
            <person name="Cheng J.F."/>
            <person name="Copeland A."/>
            <person name="Saunders E."/>
            <person name="Brettin T."/>
            <person name="Detter J.C."/>
            <person name="Bruce D."/>
            <person name="Goodwin L."/>
            <person name="Pati A."/>
            <person name="Ivanova N."/>
            <person name="Mavromatis K."/>
            <person name="Ovchinnikova G."/>
            <person name="Chen A."/>
            <person name="Palaniappan K."/>
            <person name="Land M."/>
            <person name="Hauser L."/>
            <person name="Chang Y.J."/>
            <person name="Jeffries C.D."/>
            <person name="Chain P."/>
            <person name="Goker M."/>
            <person name="Bristow J."/>
            <person name="Eisen J.A."/>
            <person name="Markowitz V."/>
            <person name="Hugenholtz P."/>
            <person name="Kyrpides N.C."/>
            <person name="Klenk H.P."/>
            <person name="Han C."/>
        </authorList>
    </citation>
    <scope>NUCLEOTIDE SEQUENCE [LARGE SCALE GENOMIC DNA]</scope>
    <source>
        <strain evidence="3">ATCC 14870 / DSM 20603 / BCRC 15368 / CIP 55.134 / JCM 11481 / NBRC 15587 / NCTC 10816 / Prevot 55134</strain>
    </source>
</reference>
<dbReference type="EMBL" id="CP001706">
    <property type="protein sequence ID" value="ACV07808.1"/>
    <property type="molecule type" value="Genomic_DNA"/>
</dbReference>
<sequence length="431" mass="46660">MPKGLVVVKFLVWRRHNAVALVTVTLTFLTFIVLFRNDWLHSYNAVSAVFWLPLLWLGGVVSALATVRVHRRDGAERYAVSAASPRHGTGMRLMGSLIDVIVLAVVPFLATAVVVFGAAKLADARGYLDLSLTYYTVLYLVLLVLLGTLVARLMSQKLIAPLVSFVIALYGGMYIIYAPGEIDTWSIFDPQAYVSLALMLTAATAGVVLSSRFVGTEDRTAAVKSSAAVVLVGILVLIAVTGSYDPTSAVRSGTVADRMCRQVGVDEFCVWTSDEYRLDSLAAQTARARALSVDLGDELPAFSYAQPGLPTADLHGKPVEIATFGASLPSWPAAQFITASHENNWVCGLASPPAGHEEVHMLLFDLATNYVYGDIDYSGFSSDSLEIDQERARIGQHMANLSEEEQRASLVHALRSYVTTCELDVEAFTTS</sequence>
<proteinExistence type="predicted"/>
<name>C7R5D0_JONDD</name>
<dbReference type="STRING" id="471856.Jden_0133"/>
<dbReference type="Proteomes" id="UP000000628">
    <property type="component" value="Chromosome"/>
</dbReference>
<protein>
    <submittedName>
        <fullName evidence="2">Uncharacterized protein</fullName>
    </submittedName>
</protein>
<accession>C7R5D0</accession>
<organism evidence="2 3">
    <name type="scientific">Jonesia denitrificans (strain ATCC 14870 / DSM 20603 / BCRC 15368 / CIP 55.134 / JCM 11481 / NBRC 15587 / NCTC 10816 / Prevot 55134)</name>
    <name type="common">Listeria denitrificans</name>
    <dbReference type="NCBI Taxonomy" id="471856"/>
    <lineage>
        <taxon>Bacteria</taxon>
        <taxon>Bacillati</taxon>
        <taxon>Actinomycetota</taxon>
        <taxon>Actinomycetes</taxon>
        <taxon>Micrococcales</taxon>
        <taxon>Jonesiaceae</taxon>
        <taxon>Jonesia</taxon>
    </lineage>
</organism>
<evidence type="ECO:0000313" key="2">
    <source>
        <dbReference type="EMBL" id="ACV07808.1"/>
    </source>
</evidence>
<feature type="transmembrane region" description="Helical" evidence="1">
    <location>
        <begin position="18"/>
        <end position="36"/>
    </location>
</feature>
<feature type="transmembrane region" description="Helical" evidence="1">
    <location>
        <begin position="192"/>
        <end position="214"/>
    </location>
</feature>
<evidence type="ECO:0000256" key="1">
    <source>
        <dbReference type="SAM" id="Phobius"/>
    </source>
</evidence>
<feature type="transmembrane region" description="Helical" evidence="1">
    <location>
        <begin position="48"/>
        <end position="67"/>
    </location>
</feature>
<keyword evidence="1" id="KW-1133">Transmembrane helix</keyword>
<feature type="transmembrane region" description="Helical" evidence="1">
    <location>
        <begin position="96"/>
        <end position="119"/>
    </location>
</feature>
<gene>
    <name evidence="2" type="ordered locus">Jden_0133</name>
</gene>